<evidence type="ECO:0000256" key="1">
    <source>
        <dbReference type="SAM" id="MobiDB-lite"/>
    </source>
</evidence>
<reference evidence="2 3" key="1">
    <citation type="journal article" date="2020" name="Nature">
        <title>Six reference-quality genomes reveal evolution of bat adaptations.</title>
        <authorList>
            <person name="Jebb D."/>
            <person name="Huang Z."/>
            <person name="Pippel M."/>
            <person name="Hughes G.M."/>
            <person name="Lavrichenko K."/>
            <person name="Devanna P."/>
            <person name="Winkler S."/>
            <person name="Jermiin L.S."/>
            <person name="Skirmuntt E.C."/>
            <person name="Katzourakis A."/>
            <person name="Burkitt-Gray L."/>
            <person name="Ray D.A."/>
            <person name="Sullivan K.A.M."/>
            <person name="Roscito J.G."/>
            <person name="Kirilenko B.M."/>
            <person name="Davalos L.M."/>
            <person name="Corthals A.P."/>
            <person name="Power M.L."/>
            <person name="Jones G."/>
            <person name="Ransome R.D."/>
            <person name="Dechmann D.K.N."/>
            <person name="Locatelli A.G."/>
            <person name="Puechmaille S.J."/>
            <person name="Fedrigo O."/>
            <person name="Jarvis E.D."/>
            <person name="Hiller M."/>
            <person name="Vernes S.C."/>
            <person name="Myers E.W."/>
            <person name="Teeling E.C."/>
        </authorList>
    </citation>
    <scope>NUCLEOTIDE SEQUENCE [LARGE SCALE GENOMIC DNA]</scope>
    <source>
        <strain evidence="2">MRouAeg1</strain>
        <tissue evidence="2">Muscle</tissue>
    </source>
</reference>
<dbReference type="EMBL" id="JACASE010000006">
    <property type="protein sequence ID" value="KAF6457111.1"/>
    <property type="molecule type" value="Genomic_DNA"/>
</dbReference>
<name>A0A7J8GBA0_ROUAE</name>
<feature type="region of interest" description="Disordered" evidence="1">
    <location>
        <begin position="35"/>
        <end position="59"/>
    </location>
</feature>
<comment type="caution">
    <text evidence="2">The sequence shown here is derived from an EMBL/GenBank/DDBJ whole genome shotgun (WGS) entry which is preliminary data.</text>
</comment>
<proteinExistence type="predicted"/>
<gene>
    <name evidence="2" type="ORF">HJG63_011669</name>
</gene>
<evidence type="ECO:0000313" key="2">
    <source>
        <dbReference type="EMBL" id="KAF6457111.1"/>
    </source>
</evidence>
<accession>A0A7J8GBA0</accession>
<evidence type="ECO:0000313" key="3">
    <source>
        <dbReference type="Proteomes" id="UP000593571"/>
    </source>
</evidence>
<sequence>MGVRLKHPCTVETKTDRLHEKGKKTGLTLAHYPSPRRAQHHRERYPRASGSFNGKTVTATSSSPRIVDCFRSSHSGLIPWELQGSLQGWTTGNLLEKREGRGLQHLALRFDQLNFYLQSPGYSPDQLLCSSVDPSDGTV</sequence>
<protein>
    <submittedName>
        <fullName evidence="2">Uncharacterized protein</fullName>
    </submittedName>
</protein>
<keyword evidence="3" id="KW-1185">Reference proteome</keyword>
<dbReference type="Proteomes" id="UP000593571">
    <property type="component" value="Unassembled WGS sequence"/>
</dbReference>
<organism evidence="2 3">
    <name type="scientific">Rousettus aegyptiacus</name>
    <name type="common">Egyptian fruit bat</name>
    <name type="synonym">Pteropus aegyptiacus</name>
    <dbReference type="NCBI Taxonomy" id="9407"/>
    <lineage>
        <taxon>Eukaryota</taxon>
        <taxon>Metazoa</taxon>
        <taxon>Chordata</taxon>
        <taxon>Craniata</taxon>
        <taxon>Vertebrata</taxon>
        <taxon>Euteleostomi</taxon>
        <taxon>Mammalia</taxon>
        <taxon>Eutheria</taxon>
        <taxon>Laurasiatheria</taxon>
        <taxon>Chiroptera</taxon>
        <taxon>Yinpterochiroptera</taxon>
        <taxon>Pteropodoidea</taxon>
        <taxon>Pteropodidae</taxon>
        <taxon>Rousettinae</taxon>
        <taxon>Rousettus</taxon>
    </lineage>
</organism>
<dbReference type="AlphaFoldDB" id="A0A7J8GBA0"/>
<feature type="compositionally biased region" description="Polar residues" evidence="1">
    <location>
        <begin position="50"/>
        <end position="59"/>
    </location>
</feature>